<dbReference type="AlphaFoldDB" id="V6IU88"/>
<dbReference type="EMBL" id="AWTC01000023">
    <property type="protein sequence ID" value="EST10470.1"/>
    <property type="molecule type" value="Genomic_DNA"/>
</dbReference>
<gene>
    <name evidence="2" type="ORF">P343_17065</name>
</gene>
<name>V6IU88_9BACL</name>
<accession>V6IU88</accession>
<proteinExistence type="predicted"/>
<evidence type="ECO:0000313" key="3">
    <source>
        <dbReference type="Proteomes" id="UP000018296"/>
    </source>
</evidence>
<protein>
    <submittedName>
        <fullName evidence="2">Uncharacterized protein</fullName>
    </submittedName>
</protein>
<sequence>MPFHQKVNNDARLTKMIEDLGITLNPGKPKVSNEEQNQEKQTTSKEKNE</sequence>
<feature type="region of interest" description="Disordered" evidence="1">
    <location>
        <begin position="22"/>
        <end position="49"/>
    </location>
</feature>
<evidence type="ECO:0000313" key="2">
    <source>
        <dbReference type="EMBL" id="EST10470.1"/>
    </source>
</evidence>
<dbReference type="Proteomes" id="UP000018296">
    <property type="component" value="Unassembled WGS sequence"/>
</dbReference>
<keyword evidence="3" id="KW-1185">Reference proteome</keyword>
<dbReference type="PATRIC" id="fig|1395513.3.peg.3460"/>
<organism evidence="2 3">
    <name type="scientific">Sporolactobacillus laevolacticus DSM 442</name>
    <dbReference type="NCBI Taxonomy" id="1395513"/>
    <lineage>
        <taxon>Bacteria</taxon>
        <taxon>Bacillati</taxon>
        <taxon>Bacillota</taxon>
        <taxon>Bacilli</taxon>
        <taxon>Bacillales</taxon>
        <taxon>Sporolactobacillaceae</taxon>
        <taxon>Sporolactobacillus</taxon>
    </lineage>
</organism>
<evidence type="ECO:0000256" key="1">
    <source>
        <dbReference type="SAM" id="MobiDB-lite"/>
    </source>
</evidence>
<reference evidence="2 3" key="1">
    <citation type="journal article" date="2013" name="Genome Announc.">
        <title>Genome Sequence of Sporolactobacillus laevolacticus DSM442, an Efficient Polymer-Grade D-Lactate Producer from Agricultural Waste Cottonseed as a Nitrogen Source.</title>
        <authorList>
            <person name="Wang H."/>
            <person name="Wang L."/>
            <person name="Ju J."/>
            <person name="Yu B."/>
            <person name="Ma Y."/>
        </authorList>
    </citation>
    <scope>NUCLEOTIDE SEQUENCE [LARGE SCALE GENOMIC DNA]</scope>
    <source>
        <strain evidence="2 3">DSM 442</strain>
    </source>
</reference>
<comment type="caution">
    <text evidence="2">The sequence shown here is derived from an EMBL/GenBank/DDBJ whole genome shotgun (WGS) entry which is preliminary data.</text>
</comment>
<dbReference type="RefSeq" id="WP_023511606.1">
    <property type="nucleotide sequence ID" value="NZ_AWTC01000023.1"/>
</dbReference>